<dbReference type="eggNOG" id="KOG1267">
    <property type="taxonomic scope" value="Eukaryota"/>
</dbReference>
<comment type="similarity">
    <text evidence="1">Belongs to the mTERF family.</text>
</comment>
<dbReference type="InterPro" id="IPR003690">
    <property type="entry name" value="MTERF"/>
</dbReference>
<evidence type="ECO:0000256" key="1">
    <source>
        <dbReference type="ARBA" id="ARBA00007692"/>
    </source>
</evidence>
<reference evidence="4 5" key="1">
    <citation type="journal article" date="2013" name="Proc. Natl. Acad. Sci. U.S.A.">
        <title>Fine-scale variation in meiotic recombination in Mimulus inferred from population shotgun sequencing.</title>
        <authorList>
            <person name="Hellsten U."/>
            <person name="Wright K.M."/>
            <person name="Jenkins J."/>
            <person name="Shu S."/>
            <person name="Yuan Y."/>
            <person name="Wessler S.R."/>
            <person name="Schmutz J."/>
            <person name="Willis J.H."/>
            <person name="Rokhsar D.S."/>
        </authorList>
    </citation>
    <scope>NUCLEOTIDE SEQUENCE [LARGE SCALE GENOMIC DNA]</scope>
    <source>
        <strain evidence="5">cv. DUN x IM62</strain>
    </source>
</reference>
<feature type="non-terminal residue" evidence="4">
    <location>
        <position position="1"/>
    </location>
</feature>
<evidence type="ECO:0000313" key="5">
    <source>
        <dbReference type="Proteomes" id="UP000030748"/>
    </source>
</evidence>
<dbReference type="GO" id="GO:0009507">
    <property type="term" value="C:chloroplast"/>
    <property type="evidence" value="ECO:0000318"/>
    <property type="project" value="GO_Central"/>
</dbReference>
<dbReference type="GO" id="GO:0003676">
    <property type="term" value="F:nucleic acid binding"/>
    <property type="evidence" value="ECO:0007669"/>
    <property type="project" value="InterPro"/>
</dbReference>
<protein>
    <submittedName>
        <fullName evidence="4">Uncharacterized protein</fullName>
    </submittedName>
</protein>
<dbReference type="SMART" id="SM00733">
    <property type="entry name" value="Mterf"/>
    <property type="match status" value="7"/>
</dbReference>
<accession>A0A022Q9L1</accession>
<dbReference type="Gene3D" id="1.25.70.10">
    <property type="entry name" value="Transcription termination factor 3, mitochondrial"/>
    <property type="match status" value="1"/>
</dbReference>
<dbReference type="PANTHER" id="PTHR13068">
    <property type="entry name" value="CGI-12 PROTEIN-RELATED"/>
    <property type="match status" value="1"/>
</dbReference>
<dbReference type="EMBL" id="KI632175">
    <property type="protein sequence ID" value="EYU23210.1"/>
    <property type="molecule type" value="Genomic_DNA"/>
</dbReference>
<evidence type="ECO:0000313" key="4">
    <source>
        <dbReference type="EMBL" id="EYU23210.1"/>
    </source>
</evidence>
<dbReference type="GO" id="GO:0006353">
    <property type="term" value="P:DNA-templated transcription termination"/>
    <property type="evidence" value="ECO:0007669"/>
    <property type="project" value="UniProtKB-KW"/>
</dbReference>
<sequence>VASLVDSDLRFSNPTDPVKADSVLSYFRDSGFSTTQLEKLVKYRPRLLASSVEKTIKPKIKIFQDLGFSSQDIGDIITNNLTILHSSVDNIIVPSLTVLKRLLGSNHDVARLLRLCSWFLTVDLEKNMVPNVEFLKSYGVPMERILVILYHNPRCLLIKTEIMKKSVERIERIGFNRSSKMFAYAIRVVSMMSEETWERKVQAFRDLGFSETETLAMFRKAPTLFTKSPEKIKTVKELVLETGKFSISSFVNNPVSLACSIENKYKPRFQILGILESRNLINYWPGLSTICKLPDDKFFGRYIGPHLSELGGQVYVANRTGQFEANQRKIGTWLIYDYVDYVFGSLNYMVPFGCRDKPRLT</sequence>
<proteinExistence type="inferred from homology"/>
<name>A0A022Q9L1_ERYGU</name>
<keyword evidence="2" id="KW-0804">Transcription</keyword>
<evidence type="ECO:0000256" key="2">
    <source>
        <dbReference type="ARBA" id="ARBA00022472"/>
    </source>
</evidence>
<dbReference type="Pfam" id="PF02536">
    <property type="entry name" value="mTERF"/>
    <property type="match status" value="1"/>
</dbReference>
<dbReference type="PANTHER" id="PTHR13068:SF130">
    <property type="entry name" value="TRANSCRIPTION TERMINATION FACTOR MTERF6, CHLOROPLASTIC_MITOCHONDRIAL-LIKE"/>
    <property type="match status" value="1"/>
</dbReference>
<dbReference type="InterPro" id="IPR038538">
    <property type="entry name" value="MTERF_sf"/>
</dbReference>
<keyword evidence="2" id="KW-0806">Transcription termination</keyword>
<dbReference type="AlphaFoldDB" id="A0A022Q9L1"/>
<keyword evidence="3" id="KW-0809">Transit peptide</keyword>
<keyword evidence="2" id="KW-0805">Transcription regulation</keyword>
<organism evidence="4 5">
    <name type="scientific">Erythranthe guttata</name>
    <name type="common">Yellow monkey flower</name>
    <name type="synonym">Mimulus guttatus</name>
    <dbReference type="NCBI Taxonomy" id="4155"/>
    <lineage>
        <taxon>Eukaryota</taxon>
        <taxon>Viridiplantae</taxon>
        <taxon>Streptophyta</taxon>
        <taxon>Embryophyta</taxon>
        <taxon>Tracheophyta</taxon>
        <taxon>Spermatophyta</taxon>
        <taxon>Magnoliopsida</taxon>
        <taxon>eudicotyledons</taxon>
        <taxon>Gunneridae</taxon>
        <taxon>Pentapetalae</taxon>
        <taxon>asterids</taxon>
        <taxon>lamiids</taxon>
        <taxon>Lamiales</taxon>
        <taxon>Phrymaceae</taxon>
        <taxon>Erythranthe</taxon>
    </lineage>
</organism>
<dbReference type="FunFam" id="1.25.70.10:FF:000001">
    <property type="entry name" value="Mitochondrial transcription termination factor-like"/>
    <property type="match status" value="1"/>
</dbReference>
<gene>
    <name evidence="4" type="ORF">MIMGU_mgv1a018702mg</name>
</gene>
<dbReference type="Proteomes" id="UP000030748">
    <property type="component" value="Unassembled WGS sequence"/>
</dbReference>
<keyword evidence="5" id="KW-1185">Reference proteome</keyword>
<evidence type="ECO:0000256" key="3">
    <source>
        <dbReference type="ARBA" id="ARBA00022946"/>
    </source>
</evidence>
<dbReference type="GO" id="GO:0009658">
    <property type="term" value="P:chloroplast organization"/>
    <property type="evidence" value="ECO:0000318"/>
    <property type="project" value="GO_Central"/>
</dbReference>